<comment type="caution">
    <text evidence="2">The sequence shown here is derived from an EMBL/GenBank/DDBJ whole genome shotgun (WGS) entry which is preliminary data.</text>
</comment>
<keyword evidence="3" id="KW-1185">Reference proteome</keyword>
<evidence type="ECO:0000256" key="1">
    <source>
        <dbReference type="SAM" id="MobiDB-lite"/>
    </source>
</evidence>
<evidence type="ECO:0000313" key="3">
    <source>
        <dbReference type="Proteomes" id="UP000198406"/>
    </source>
</evidence>
<evidence type="ECO:0008006" key="4">
    <source>
        <dbReference type="Google" id="ProtNLM"/>
    </source>
</evidence>
<dbReference type="SUPFAM" id="SSF47473">
    <property type="entry name" value="EF-hand"/>
    <property type="match status" value="1"/>
</dbReference>
<dbReference type="Proteomes" id="UP000198406">
    <property type="component" value="Unassembled WGS sequence"/>
</dbReference>
<evidence type="ECO:0000313" key="2">
    <source>
        <dbReference type="EMBL" id="GAX17377.1"/>
    </source>
</evidence>
<reference evidence="2 3" key="1">
    <citation type="journal article" date="2015" name="Plant Cell">
        <title>Oil accumulation by the oleaginous diatom Fistulifera solaris as revealed by the genome and transcriptome.</title>
        <authorList>
            <person name="Tanaka T."/>
            <person name="Maeda Y."/>
            <person name="Veluchamy A."/>
            <person name="Tanaka M."/>
            <person name="Abida H."/>
            <person name="Marechal E."/>
            <person name="Bowler C."/>
            <person name="Muto M."/>
            <person name="Sunaga Y."/>
            <person name="Tanaka M."/>
            <person name="Yoshino T."/>
            <person name="Taniguchi T."/>
            <person name="Fukuda Y."/>
            <person name="Nemoto M."/>
            <person name="Matsumoto M."/>
            <person name="Wong P.S."/>
            <person name="Aburatani S."/>
            <person name="Fujibuchi W."/>
        </authorList>
    </citation>
    <scope>NUCLEOTIDE SEQUENCE [LARGE SCALE GENOMIC DNA]</scope>
    <source>
        <strain evidence="2 3">JPCC DA0580</strain>
    </source>
</reference>
<dbReference type="OrthoDB" id="54882at2759"/>
<organism evidence="2 3">
    <name type="scientific">Fistulifera solaris</name>
    <name type="common">Oleaginous diatom</name>
    <dbReference type="NCBI Taxonomy" id="1519565"/>
    <lineage>
        <taxon>Eukaryota</taxon>
        <taxon>Sar</taxon>
        <taxon>Stramenopiles</taxon>
        <taxon>Ochrophyta</taxon>
        <taxon>Bacillariophyta</taxon>
        <taxon>Bacillariophyceae</taxon>
        <taxon>Bacillariophycidae</taxon>
        <taxon>Naviculales</taxon>
        <taxon>Naviculaceae</taxon>
        <taxon>Fistulifera</taxon>
    </lineage>
</organism>
<dbReference type="EMBL" id="BDSP01000117">
    <property type="protein sequence ID" value="GAX17377.1"/>
    <property type="molecule type" value="Genomic_DNA"/>
</dbReference>
<proteinExistence type="predicted"/>
<feature type="compositionally biased region" description="Low complexity" evidence="1">
    <location>
        <begin position="234"/>
        <end position="244"/>
    </location>
</feature>
<feature type="region of interest" description="Disordered" evidence="1">
    <location>
        <begin position="220"/>
        <end position="251"/>
    </location>
</feature>
<gene>
    <name evidence="2" type="ORF">FisN_5Hh015</name>
</gene>
<accession>A0A1Z5JTP1</accession>
<dbReference type="AlphaFoldDB" id="A0A1Z5JTP1"/>
<dbReference type="InterPro" id="IPR011992">
    <property type="entry name" value="EF-hand-dom_pair"/>
</dbReference>
<dbReference type="InParanoid" id="A0A1Z5JTP1"/>
<sequence length="285" mass="31886">MGNNHSSQLATPHVAKYMRLTKRQVMDLHIACKQLARGTRCFSRNHFHAALQHAKITSVTDRDILTLLCTMWDLKGDGKVPCLDYSLSLAPLCCPGESMEQVLQFCFAIIDTNDAVTSQETVLILRSICATAAYFGDETFTVRQLYKIVDQVFDSMTIMTETTEALEHWMVAKKLGEHPLVIDLLCNPKNTKRSTGENQNNEEDDDEERSILNAQYAPNYHHHATNGQDRRKSTSTSTGTPSPSKVQNKPFAMTRLENCSTTDVSSVMLSPLIQIPVGRDSVSNF</sequence>
<dbReference type="Gene3D" id="1.10.238.10">
    <property type="entry name" value="EF-hand"/>
    <property type="match status" value="1"/>
</dbReference>
<name>A0A1Z5JTP1_FISSO</name>
<protein>
    <recommendedName>
        <fullName evidence="4">EF-hand domain-containing protein</fullName>
    </recommendedName>
</protein>